<evidence type="ECO:0000256" key="4">
    <source>
        <dbReference type="ARBA" id="ARBA00022452"/>
    </source>
</evidence>
<evidence type="ECO:0000256" key="9">
    <source>
        <dbReference type="ARBA" id="ARBA00023065"/>
    </source>
</evidence>
<keyword evidence="3 14" id="KW-0813">Transport</keyword>
<evidence type="ECO:0000313" key="18">
    <source>
        <dbReference type="EMBL" id="TNC75142.1"/>
    </source>
</evidence>
<dbReference type="GO" id="GO:0038023">
    <property type="term" value="F:signaling receptor activity"/>
    <property type="evidence" value="ECO:0007669"/>
    <property type="project" value="InterPro"/>
</dbReference>
<dbReference type="GO" id="GO:0015891">
    <property type="term" value="P:siderophore transport"/>
    <property type="evidence" value="ECO:0007669"/>
    <property type="project" value="InterPro"/>
</dbReference>
<evidence type="ECO:0000256" key="6">
    <source>
        <dbReference type="ARBA" id="ARBA00022692"/>
    </source>
</evidence>
<name>A0A5C4NM06_9BURK</name>
<evidence type="ECO:0000256" key="14">
    <source>
        <dbReference type="PROSITE-ProRule" id="PRU01360"/>
    </source>
</evidence>
<evidence type="ECO:0000256" key="7">
    <source>
        <dbReference type="ARBA" id="ARBA00022729"/>
    </source>
</evidence>
<keyword evidence="8" id="KW-0408">Iron</keyword>
<keyword evidence="13 14" id="KW-0998">Cell outer membrane</keyword>
<evidence type="ECO:0000256" key="16">
    <source>
        <dbReference type="SAM" id="SignalP"/>
    </source>
</evidence>
<dbReference type="InterPro" id="IPR012910">
    <property type="entry name" value="Plug_dom"/>
</dbReference>
<evidence type="ECO:0000256" key="13">
    <source>
        <dbReference type="ARBA" id="ARBA00023237"/>
    </source>
</evidence>
<evidence type="ECO:0000256" key="1">
    <source>
        <dbReference type="ARBA" id="ARBA00004571"/>
    </source>
</evidence>
<dbReference type="Gene3D" id="2.170.130.10">
    <property type="entry name" value="TonB-dependent receptor, plug domain"/>
    <property type="match status" value="1"/>
</dbReference>
<keyword evidence="12 18" id="KW-0675">Receptor</keyword>
<keyword evidence="7 16" id="KW-0732">Signal</keyword>
<comment type="similarity">
    <text evidence="2 14 15">Belongs to the TonB-dependent receptor family.</text>
</comment>
<keyword evidence="4 14" id="KW-1134">Transmembrane beta strand</keyword>
<dbReference type="CDD" id="cd01347">
    <property type="entry name" value="ligand_gated_channel"/>
    <property type="match status" value="1"/>
</dbReference>
<dbReference type="InterPro" id="IPR000531">
    <property type="entry name" value="Beta-barrel_TonB"/>
</dbReference>
<dbReference type="InterPro" id="IPR039426">
    <property type="entry name" value="TonB-dep_rcpt-like"/>
</dbReference>
<evidence type="ECO:0000256" key="2">
    <source>
        <dbReference type="ARBA" id="ARBA00009810"/>
    </source>
</evidence>
<comment type="caution">
    <text evidence="18">The sequence shown here is derived from an EMBL/GenBank/DDBJ whole genome shotgun (WGS) entry which is preliminary data.</text>
</comment>
<dbReference type="EMBL" id="VDGE01000009">
    <property type="protein sequence ID" value="TNC75142.1"/>
    <property type="molecule type" value="Genomic_DNA"/>
</dbReference>
<proteinExistence type="inferred from homology"/>
<dbReference type="SUPFAM" id="SSF56935">
    <property type="entry name" value="Porins"/>
    <property type="match status" value="1"/>
</dbReference>
<dbReference type="GO" id="GO:0015344">
    <property type="term" value="F:siderophore uptake transmembrane transporter activity"/>
    <property type="evidence" value="ECO:0007669"/>
    <property type="project" value="TreeGrafter"/>
</dbReference>
<keyword evidence="10 15" id="KW-0798">TonB box</keyword>
<evidence type="ECO:0000259" key="17">
    <source>
        <dbReference type="SMART" id="SM00965"/>
    </source>
</evidence>
<feature type="chain" id="PRO_5022882182" evidence="16">
    <location>
        <begin position="26"/>
        <end position="790"/>
    </location>
</feature>
<dbReference type="InterPro" id="IPR037066">
    <property type="entry name" value="Plug_dom_sf"/>
</dbReference>
<dbReference type="Pfam" id="PF07715">
    <property type="entry name" value="Plug"/>
    <property type="match status" value="1"/>
</dbReference>
<reference evidence="18 19" key="1">
    <citation type="submission" date="2019-06" db="EMBL/GenBank/DDBJ databases">
        <title>Genome sequence of Janthinobacterium lividum UCD_MED1.</title>
        <authorList>
            <person name="De Leon M.E."/>
            <person name="Jospin G."/>
        </authorList>
    </citation>
    <scope>NUCLEOTIDE SEQUENCE [LARGE SCALE GENOMIC DNA]</scope>
    <source>
        <strain evidence="18 19">UCD_MED1</strain>
    </source>
</reference>
<comment type="subcellular location">
    <subcellularLocation>
        <location evidence="1 14">Cell outer membrane</location>
        <topology evidence="1 14">Multi-pass membrane protein</topology>
    </subcellularLocation>
</comment>
<evidence type="ECO:0000313" key="19">
    <source>
        <dbReference type="Proteomes" id="UP000305681"/>
    </source>
</evidence>
<dbReference type="FunFam" id="2.170.130.10:FF:000010">
    <property type="entry name" value="Ferripyoverdine receptor"/>
    <property type="match status" value="1"/>
</dbReference>
<dbReference type="SMART" id="SM00965">
    <property type="entry name" value="STN"/>
    <property type="match status" value="1"/>
</dbReference>
<protein>
    <submittedName>
        <fullName evidence="18">TonB-dependent siderophore receptor</fullName>
    </submittedName>
</protein>
<dbReference type="Gene3D" id="2.40.170.20">
    <property type="entry name" value="TonB-dependent receptor, beta-barrel domain"/>
    <property type="match status" value="1"/>
</dbReference>
<dbReference type="PANTHER" id="PTHR32552">
    <property type="entry name" value="FERRICHROME IRON RECEPTOR-RELATED"/>
    <property type="match status" value="1"/>
</dbReference>
<dbReference type="InterPro" id="IPR010105">
    <property type="entry name" value="TonB_sidphr_rcpt"/>
</dbReference>
<evidence type="ECO:0000256" key="5">
    <source>
        <dbReference type="ARBA" id="ARBA00022496"/>
    </source>
</evidence>
<keyword evidence="6 14" id="KW-0812">Transmembrane</keyword>
<dbReference type="Proteomes" id="UP000305681">
    <property type="component" value="Unassembled WGS sequence"/>
</dbReference>
<dbReference type="RefSeq" id="WP_139091887.1">
    <property type="nucleotide sequence ID" value="NZ_VDGE01000009.1"/>
</dbReference>
<dbReference type="Gene3D" id="3.55.50.30">
    <property type="match status" value="1"/>
</dbReference>
<accession>A0A5C4NM06</accession>
<evidence type="ECO:0000256" key="12">
    <source>
        <dbReference type="ARBA" id="ARBA00023170"/>
    </source>
</evidence>
<dbReference type="InterPro" id="IPR011662">
    <property type="entry name" value="Secretin/TonB_short_N"/>
</dbReference>
<dbReference type="PROSITE" id="PS52016">
    <property type="entry name" value="TONB_DEPENDENT_REC_3"/>
    <property type="match status" value="1"/>
</dbReference>
<evidence type="ECO:0000256" key="11">
    <source>
        <dbReference type="ARBA" id="ARBA00023136"/>
    </source>
</evidence>
<keyword evidence="11 14" id="KW-0472">Membrane</keyword>
<evidence type="ECO:0000256" key="10">
    <source>
        <dbReference type="ARBA" id="ARBA00023077"/>
    </source>
</evidence>
<evidence type="ECO:0000256" key="15">
    <source>
        <dbReference type="RuleBase" id="RU003357"/>
    </source>
</evidence>
<feature type="signal peptide" evidence="16">
    <location>
        <begin position="1"/>
        <end position="25"/>
    </location>
</feature>
<evidence type="ECO:0000256" key="3">
    <source>
        <dbReference type="ARBA" id="ARBA00022448"/>
    </source>
</evidence>
<gene>
    <name evidence="18" type="ORF">FHI69_20985</name>
</gene>
<dbReference type="GO" id="GO:0009279">
    <property type="term" value="C:cell outer membrane"/>
    <property type="evidence" value="ECO:0007669"/>
    <property type="project" value="UniProtKB-SubCell"/>
</dbReference>
<dbReference type="NCBIfam" id="TIGR01783">
    <property type="entry name" value="TonB-siderophor"/>
    <property type="match status" value="1"/>
</dbReference>
<dbReference type="InterPro" id="IPR036942">
    <property type="entry name" value="Beta-barrel_TonB_sf"/>
</dbReference>
<dbReference type="AlphaFoldDB" id="A0A5C4NM06"/>
<keyword evidence="9" id="KW-0406">Ion transport</keyword>
<organism evidence="18 19">
    <name type="scientific">Janthinobacterium lividum</name>
    <dbReference type="NCBI Taxonomy" id="29581"/>
    <lineage>
        <taxon>Bacteria</taxon>
        <taxon>Pseudomonadati</taxon>
        <taxon>Pseudomonadota</taxon>
        <taxon>Betaproteobacteria</taxon>
        <taxon>Burkholderiales</taxon>
        <taxon>Oxalobacteraceae</taxon>
        <taxon>Janthinobacterium</taxon>
    </lineage>
</organism>
<keyword evidence="5" id="KW-0410">Iron transport</keyword>
<dbReference type="PANTHER" id="PTHR32552:SF74">
    <property type="entry name" value="HYDROXAMATE SIDEROPHORE RECEPTOR FHUE"/>
    <property type="match status" value="1"/>
</dbReference>
<dbReference type="Pfam" id="PF00593">
    <property type="entry name" value="TonB_dep_Rec_b-barrel"/>
    <property type="match status" value="1"/>
</dbReference>
<evidence type="ECO:0000256" key="8">
    <source>
        <dbReference type="ARBA" id="ARBA00023004"/>
    </source>
</evidence>
<sequence>MPPLLMRQIPLAVMLLSSAAPTVLAQTPAAQMAPVTVRYDVPAQPLNASLIAIASRGGVRISIDADLARGASGAAVHGDFTAEQALRRALQGTQLALLKTDSGVYTVQAAAPQAAAHPEATMPEVVITTNYLGQVTEDTGSYTTGAVSTANRLVLSPRETPHAVSVVTRQQMDDFGLVQLSEVLNHTPGVYVQHIDSERTIYYARGFSLDNFSYDGLPWTRDASLNLGESLANMDLYDRVEVLKGANALMSGAGTPGATVNLIRKKPTRELRALADLSAGSWSNYRGMADVGGPLNDSGSVRARAVASYQDKHSFVDRYQRRSELAYGTLEADLSPRTLLTVGADYQHTVPRNSDWGGAPLFDADGNRFTMPRSFNGAPTWSTQQTQAKSVFASLEHTFDNGWLANLRLIHQANALYAPVAYLDGFPKADGSGTSVTARQYNSDATSNGLDVYAKGPFTLLGRTHELVVGANAYRKQSDDVFSPYSFIKVDNIYTYRGIVAEPKWELDTAREVIRQKAVYATGRFSLPQGVHVILGGRLSSYVNATADIDEASIFTPYAGLTWDFAQNLTAFASYSDIFSPQNSRDVDNKTLDPVLGKNIEAGVKGVFLNGRLNASAAAFEVRQDNFAESVDAVNKVTGMDAYRAIDGVRSRGVELEVSGQLMPGWQLQAGYTHKIARDAAGKVNTLAPEDQLSLYSTWQPMPRLTLGGGARWQSHTWQQTRAVRGGTTTVHQGSYAVFDAMARYQVSDRLAISLNLNNLGDRSYYGISTGRRVSYGDPRNAMLSLNYRY</sequence>
<feature type="domain" description="Secretin/TonB short N-terminal" evidence="17">
    <location>
        <begin position="59"/>
        <end position="110"/>
    </location>
</feature>